<comment type="caution">
    <text evidence="1">The sequence shown here is derived from an EMBL/GenBank/DDBJ whole genome shotgun (WGS) entry which is preliminary data.</text>
</comment>
<protein>
    <submittedName>
        <fullName evidence="1">Uncharacterized protein</fullName>
    </submittedName>
</protein>
<dbReference type="EMBL" id="BTRK01000003">
    <property type="protein sequence ID" value="GMR39701.1"/>
    <property type="molecule type" value="Genomic_DNA"/>
</dbReference>
<name>A0AAN4ZIH4_9BILA</name>
<organism evidence="1 2">
    <name type="scientific">Pristionchus mayeri</name>
    <dbReference type="NCBI Taxonomy" id="1317129"/>
    <lineage>
        <taxon>Eukaryota</taxon>
        <taxon>Metazoa</taxon>
        <taxon>Ecdysozoa</taxon>
        <taxon>Nematoda</taxon>
        <taxon>Chromadorea</taxon>
        <taxon>Rhabditida</taxon>
        <taxon>Rhabditina</taxon>
        <taxon>Diplogasteromorpha</taxon>
        <taxon>Diplogasteroidea</taxon>
        <taxon>Neodiplogasteridae</taxon>
        <taxon>Pristionchus</taxon>
    </lineage>
</organism>
<proteinExistence type="predicted"/>
<feature type="non-terminal residue" evidence="1">
    <location>
        <position position="1"/>
    </location>
</feature>
<evidence type="ECO:0000313" key="2">
    <source>
        <dbReference type="Proteomes" id="UP001328107"/>
    </source>
</evidence>
<dbReference type="AlphaFoldDB" id="A0AAN4ZIH4"/>
<accession>A0AAN4ZIH4</accession>
<sequence>SRRNDNICEYFTHTTYRLDSTFLTVDSCQSRAATLRYLPILLNSYLCGSTLQFREDWLVECCYRADSKDPEICEKLNSVSNNEVSHCTYIHTAK</sequence>
<gene>
    <name evidence="1" type="ORF">PMAYCL1PPCAC_09896</name>
</gene>
<reference evidence="2" key="1">
    <citation type="submission" date="2022-10" db="EMBL/GenBank/DDBJ databases">
        <title>Genome assembly of Pristionchus species.</title>
        <authorList>
            <person name="Yoshida K."/>
            <person name="Sommer R.J."/>
        </authorList>
    </citation>
    <scope>NUCLEOTIDE SEQUENCE [LARGE SCALE GENOMIC DNA]</scope>
    <source>
        <strain evidence="2">RS5460</strain>
    </source>
</reference>
<evidence type="ECO:0000313" key="1">
    <source>
        <dbReference type="EMBL" id="GMR39701.1"/>
    </source>
</evidence>
<dbReference type="Proteomes" id="UP001328107">
    <property type="component" value="Unassembled WGS sequence"/>
</dbReference>
<keyword evidence="2" id="KW-1185">Reference proteome</keyword>